<proteinExistence type="predicted"/>
<keyword evidence="1" id="KW-0175">Coiled coil</keyword>
<accession>A0ABY3SZB9</accession>
<gene>
    <name evidence="2" type="ORF">L2Y54_20565</name>
</gene>
<sequence length="463" mass="53656">MLNESIYNISPILFQNFIISTYGKKVFKQRYGDVYYHFFEEYIKEEKSNIAKEKENQLIELRSLIEHAKKYSPYYASTLKNIEAIKIKNIDDIKKIPIIEKEELRQNIKSIYTTANRNTIKSFTGGTTGKSLEVYFTQNDFQKRMAYLDSFKYKCGINNIFLSKKATFSGRSFAKGFFQKNSNIYWRFNSAYNQRLYSTFDMQEENLRYYISDLNDYKPEIINGFVSAIYQLAKYVLDNNINLVFTPKAIFTTSETLLSFHRDAIQSAFSCKVFNQYASAEGAPFITECVAGKLHYRMDTGVIETNETGEMLVTSFTTYGTPLIRYNIGDRITFAKNDGYSLCECGSCHPIVESIDGRAVDYLFSPEKGKVSLSHLADVIKGIPNSIKEVQFIQNNIDEIEIHLNVDKKQYTAQDEKKIIESMTYRFGRNMFFTIKLADRIERTRGGKFVLIKNNLIKIIEKS</sequence>
<dbReference type="InterPro" id="IPR053158">
    <property type="entry name" value="CapK_Type1_Caps_Biosynth"/>
</dbReference>
<dbReference type="PANTHER" id="PTHR36932:SF1">
    <property type="entry name" value="CAPSULAR POLYSACCHARIDE BIOSYNTHESIS PROTEIN"/>
    <property type="match status" value="1"/>
</dbReference>
<feature type="coiled-coil region" evidence="1">
    <location>
        <begin position="44"/>
        <end position="71"/>
    </location>
</feature>
<dbReference type="Proteomes" id="UP001054801">
    <property type="component" value="Chromosome"/>
</dbReference>
<protein>
    <recommendedName>
        <fullName evidence="4">Phenylacetate--CoA ligase family protein</fullName>
    </recommendedName>
</protein>
<keyword evidence="3" id="KW-1185">Reference proteome</keyword>
<evidence type="ECO:0000256" key="1">
    <source>
        <dbReference type="SAM" id="Coils"/>
    </source>
</evidence>
<dbReference type="RefSeq" id="WP_236498700.1">
    <property type="nucleotide sequence ID" value="NZ_CP091244.1"/>
</dbReference>
<dbReference type="EMBL" id="CP091244">
    <property type="protein sequence ID" value="UJS24297.1"/>
    <property type="molecule type" value="Genomic_DNA"/>
</dbReference>
<evidence type="ECO:0008006" key="4">
    <source>
        <dbReference type="Google" id="ProtNLM"/>
    </source>
</evidence>
<dbReference type="PANTHER" id="PTHR36932">
    <property type="entry name" value="CAPSULAR POLYSACCHARIDE BIOSYNTHESIS PROTEIN"/>
    <property type="match status" value="1"/>
</dbReference>
<name>A0ABY3SZB9_9GAMM</name>
<evidence type="ECO:0000313" key="2">
    <source>
        <dbReference type="EMBL" id="UJS24297.1"/>
    </source>
</evidence>
<dbReference type="Gene3D" id="3.40.50.12780">
    <property type="entry name" value="N-terminal domain of ligase-like"/>
    <property type="match status" value="1"/>
</dbReference>
<dbReference type="InterPro" id="IPR042099">
    <property type="entry name" value="ANL_N_sf"/>
</dbReference>
<organism evidence="2 3">
    <name type="scientific">Thiothrix winogradskyi</name>
    <dbReference type="NCBI Taxonomy" id="96472"/>
    <lineage>
        <taxon>Bacteria</taxon>
        <taxon>Pseudomonadati</taxon>
        <taxon>Pseudomonadota</taxon>
        <taxon>Gammaproteobacteria</taxon>
        <taxon>Thiotrichales</taxon>
        <taxon>Thiotrichaceae</taxon>
        <taxon>Thiothrix</taxon>
    </lineage>
</organism>
<dbReference type="SUPFAM" id="SSF56801">
    <property type="entry name" value="Acetyl-CoA synthetase-like"/>
    <property type="match status" value="1"/>
</dbReference>
<evidence type="ECO:0000313" key="3">
    <source>
        <dbReference type="Proteomes" id="UP001054801"/>
    </source>
</evidence>
<reference evidence="2" key="1">
    <citation type="journal article" date="2022" name="Microorganisms">
        <title>Two New Species of Filamentous Sulfur Bacteria of the Genus Thiothrix, Thiothrix winogradskyi sp. nov. and 'Candidatus Thiothrix sulfatifontis' sp. nov.</title>
        <authorList>
            <person name="Ravin N.V."/>
            <person name="Rossetti S."/>
            <person name="Beletsky A.V."/>
            <person name="Kadnikov V.V."/>
            <person name="Rudenko T.S."/>
            <person name="Smolyakov D.D."/>
            <person name="Moskvitina M.I."/>
            <person name="Gureeva M.V."/>
            <person name="Mardanov A.V."/>
            <person name="Grabovich M.Y."/>
        </authorList>
    </citation>
    <scope>NUCLEOTIDE SEQUENCE</scope>
    <source>
        <strain evidence="2">CT3</strain>
    </source>
</reference>